<dbReference type="InterPro" id="IPR015870">
    <property type="entry name" value="UDP-acyl_N-AcGlcN_deAcase_N"/>
</dbReference>
<dbReference type="InterPro" id="IPR011334">
    <property type="entry name" value="UDP-acyl_GlcNac_deAcase_C"/>
</dbReference>
<dbReference type="Pfam" id="PF03331">
    <property type="entry name" value="LpxC"/>
    <property type="match status" value="1"/>
</dbReference>
<gene>
    <name evidence="12" type="primary">lpxC</name>
    <name evidence="13" type="ORF">HNR65_000418</name>
</gene>
<feature type="binding site" evidence="12">
    <location>
        <position position="238"/>
    </location>
    <ligand>
        <name>Zn(2+)</name>
        <dbReference type="ChEBI" id="CHEBI:29105"/>
    </ligand>
</feature>
<comment type="similarity">
    <text evidence="12">Belongs to the LpxC family.</text>
</comment>
<proteinExistence type="inferred from homology"/>
<dbReference type="UniPathway" id="UPA00359">
    <property type="reaction ID" value="UER00478"/>
</dbReference>
<dbReference type="NCBIfam" id="TIGR00325">
    <property type="entry name" value="lpxC"/>
    <property type="match status" value="1"/>
</dbReference>
<dbReference type="GO" id="GO:0103117">
    <property type="term" value="F:UDP-3-O-acyl-N-acetylglucosamine deacetylase activity"/>
    <property type="evidence" value="ECO:0007669"/>
    <property type="project" value="UniProtKB-UniRule"/>
</dbReference>
<dbReference type="Gene3D" id="3.30.1700.10">
    <property type="entry name" value="lpxc deacetylase, domain 2"/>
    <property type="match status" value="1"/>
</dbReference>
<evidence type="ECO:0000256" key="9">
    <source>
        <dbReference type="ARBA" id="ARBA00022833"/>
    </source>
</evidence>
<dbReference type="EMBL" id="JACDUS010000001">
    <property type="protein sequence ID" value="MBA2880111.1"/>
    <property type="molecule type" value="Genomic_DNA"/>
</dbReference>
<keyword evidence="7 12" id="KW-0479">Metal-binding</keyword>
<dbReference type="PANTHER" id="PTHR33694">
    <property type="entry name" value="UDP-3-O-ACYL-N-ACETYLGLUCOSAMINE DEACETYLASE 1, MITOCHONDRIAL-RELATED"/>
    <property type="match status" value="1"/>
</dbReference>
<evidence type="ECO:0000256" key="8">
    <source>
        <dbReference type="ARBA" id="ARBA00022801"/>
    </source>
</evidence>
<keyword evidence="14" id="KW-1185">Reference proteome</keyword>
<dbReference type="PANTHER" id="PTHR33694:SF1">
    <property type="entry name" value="UDP-3-O-ACYL-N-ACETYLGLUCOSAMINE DEACETYLASE 1, MITOCHONDRIAL-RELATED"/>
    <property type="match status" value="1"/>
</dbReference>
<keyword evidence="9 12" id="KW-0862">Zinc</keyword>
<evidence type="ECO:0000256" key="4">
    <source>
        <dbReference type="ARBA" id="ARBA00012745"/>
    </source>
</evidence>
<evidence type="ECO:0000256" key="10">
    <source>
        <dbReference type="ARBA" id="ARBA00023098"/>
    </source>
</evidence>
<evidence type="ECO:0000256" key="1">
    <source>
        <dbReference type="ARBA" id="ARBA00001947"/>
    </source>
</evidence>
<evidence type="ECO:0000256" key="11">
    <source>
        <dbReference type="ARBA" id="ARBA00024535"/>
    </source>
</evidence>
<dbReference type="InterPro" id="IPR020568">
    <property type="entry name" value="Ribosomal_Su5_D2-typ_SF"/>
</dbReference>
<evidence type="ECO:0000256" key="7">
    <source>
        <dbReference type="ARBA" id="ARBA00022723"/>
    </source>
</evidence>
<evidence type="ECO:0000313" key="14">
    <source>
        <dbReference type="Proteomes" id="UP000525298"/>
    </source>
</evidence>
<keyword evidence="5 12" id="KW-0444">Lipid biosynthesis</keyword>
<evidence type="ECO:0000256" key="6">
    <source>
        <dbReference type="ARBA" id="ARBA00022556"/>
    </source>
</evidence>
<dbReference type="SUPFAM" id="SSF54211">
    <property type="entry name" value="Ribosomal protein S5 domain 2-like"/>
    <property type="match status" value="2"/>
</dbReference>
<comment type="function">
    <text evidence="2 12">Catalyzes the hydrolysis of UDP-3-O-myristoyl-N-acetylglucosamine to form UDP-3-O-myristoylglucosamine and acetate, the committed step in lipid A biosynthesis.</text>
</comment>
<protein>
    <recommendedName>
        <fullName evidence="4 12">UDP-3-O-acyl-N-acetylglucosamine deacetylase</fullName>
        <shortName evidence="12">UDP-3-O-acyl-GlcNAc deacetylase</shortName>
        <ecNumber evidence="4 12">3.5.1.108</ecNumber>
    </recommendedName>
    <alternativeName>
        <fullName evidence="12">UDP-3-O-[R-3-hydroxymyristoyl]-N-acetylglucosamine deacetylase</fullName>
    </alternativeName>
</protein>
<dbReference type="AlphaFoldDB" id="A0A7W0C6M1"/>
<evidence type="ECO:0000256" key="12">
    <source>
        <dbReference type="HAMAP-Rule" id="MF_00388"/>
    </source>
</evidence>
<sequence length="295" mass="33142">MGLYKYQRTLAAPVSFTGQGVHSGRTVHLNIEPAPPNFGIKFRRTDLPARPTVAGHFNRVVDTSLATVIGENGCIVSTIEHLMATFAGLSIDNAIVELDDYELPIMDGSAAVFTRGIRETGIAEQEAPRFYFWIQKPIFLEDGDKSVCVYPDRRQKITCSIDFDHPAIGRQRLEIELDENRFETELAGARTFGFMHEMEMLKFYGLARGGSLDNAVAIDKNGVVNEEGLRWPDEFVRHKILDCIGDFSLLGIPIVGHIVLHKSGHNFNHEFLKTFFRHKQCWKTTTLEQFEAAAG</sequence>
<feature type="binding site" evidence="12">
    <location>
        <position position="242"/>
    </location>
    <ligand>
        <name>Zn(2+)</name>
        <dbReference type="ChEBI" id="CHEBI:29105"/>
    </ligand>
</feature>
<evidence type="ECO:0000256" key="2">
    <source>
        <dbReference type="ARBA" id="ARBA00002923"/>
    </source>
</evidence>
<comment type="catalytic activity">
    <reaction evidence="11 12">
        <text>a UDP-3-O-[(3R)-3-hydroxyacyl]-N-acetyl-alpha-D-glucosamine + H2O = a UDP-3-O-[(3R)-3-hydroxyacyl]-alpha-D-glucosamine + acetate</text>
        <dbReference type="Rhea" id="RHEA:67816"/>
        <dbReference type="ChEBI" id="CHEBI:15377"/>
        <dbReference type="ChEBI" id="CHEBI:30089"/>
        <dbReference type="ChEBI" id="CHEBI:137740"/>
        <dbReference type="ChEBI" id="CHEBI:173225"/>
        <dbReference type="EC" id="3.5.1.108"/>
    </reaction>
</comment>
<dbReference type="EC" id="3.5.1.108" evidence="4 12"/>
<evidence type="ECO:0000256" key="3">
    <source>
        <dbReference type="ARBA" id="ARBA00005002"/>
    </source>
</evidence>
<dbReference type="InterPro" id="IPR004463">
    <property type="entry name" value="UDP-acyl_GlcNac_deAcase"/>
</dbReference>
<keyword evidence="6 12" id="KW-0441">Lipid A biosynthesis</keyword>
<dbReference type="Gene3D" id="3.30.230.20">
    <property type="entry name" value="lpxc deacetylase, domain 1"/>
    <property type="match status" value="1"/>
</dbReference>
<comment type="cofactor">
    <cofactor evidence="1 12">
        <name>Zn(2+)</name>
        <dbReference type="ChEBI" id="CHEBI:29105"/>
    </cofactor>
</comment>
<keyword evidence="10 12" id="KW-0443">Lipid metabolism</keyword>
<comment type="pathway">
    <text evidence="3 12">Glycolipid biosynthesis; lipid IV(A) biosynthesis; lipid IV(A) from (3R)-3-hydroxytetradecanoyl-[acyl-carrier-protein] and UDP-N-acetyl-alpha-D-glucosamine: step 2/6.</text>
</comment>
<comment type="caution">
    <text evidence="13">The sequence shown here is derived from an EMBL/GenBank/DDBJ whole genome shotgun (WGS) entry which is preliminary data.</text>
</comment>
<dbReference type="Proteomes" id="UP000525298">
    <property type="component" value="Unassembled WGS sequence"/>
</dbReference>
<dbReference type="HAMAP" id="MF_00388">
    <property type="entry name" value="LpxC"/>
    <property type="match status" value="1"/>
</dbReference>
<accession>A0A7W0C6M1</accession>
<dbReference type="GO" id="GO:0009245">
    <property type="term" value="P:lipid A biosynthetic process"/>
    <property type="evidence" value="ECO:0007669"/>
    <property type="project" value="UniProtKB-UniRule"/>
</dbReference>
<evidence type="ECO:0000313" key="13">
    <source>
        <dbReference type="EMBL" id="MBA2880111.1"/>
    </source>
</evidence>
<evidence type="ECO:0000256" key="5">
    <source>
        <dbReference type="ARBA" id="ARBA00022516"/>
    </source>
</evidence>
<keyword evidence="8 12" id="KW-0378">Hydrolase</keyword>
<reference evidence="13 14" key="1">
    <citation type="submission" date="2020-07" db="EMBL/GenBank/DDBJ databases">
        <title>Genomic Encyclopedia of Type Strains, Phase IV (KMG-IV): sequencing the most valuable type-strain genomes for metagenomic binning, comparative biology and taxonomic classification.</title>
        <authorList>
            <person name="Goeker M."/>
        </authorList>
    </citation>
    <scope>NUCLEOTIDE SEQUENCE [LARGE SCALE GENOMIC DNA]</scope>
    <source>
        <strain evidence="13 14">DSM 17721</strain>
    </source>
</reference>
<dbReference type="GO" id="GO:0016020">
    <property type="term" value="C:membrane"/>
    <property type="evidence" value="ECO:0007669"/>
    <property type="project" value="GOC"/>
</dbReference>
<dbReference type="RefSeq" id="WP_181549776.1">
    <property type="nucleotide sequence ID" value="NZ_JACDUS010000001.1"/>
</dbReference>
<feature type="active site" description="Proton donor" evidence="12">
    <location>
        <position position="265"/>
    </location>
</feature>
<name>A0A7W0C6M1_9BACT</name>
<organism evidence="13 14">
    <name type="scientific">Desulfosalsimonas propionicica</name>
    <dbReference type="NCBI Taxonomy" id="332175"/>
    <lineage>
        <taxon>Bacteria</taxon>
        <taxon>Pseudomonadati</taxon>
        <taxon>Thermodesulfobacteriota</taxon>
        <taxon>Desulfobacteria</taxon>
        <taxon>Desulfobacterales</taxon>
        <taxon>Desulfosalsimonadaceae</taxon>
        <taxon>Desulfosalsimonas</taxon>
    </lineage>
</organism>
<dbReference type="GO" id="GO:0046872">
    <property type="term" value="F:metal ion binding"/>
    <property type="evidence" value="ECO:0007669"/>
    <property type="project" value="UniProtKB-KW"/>
</dbReference>
<feature type="binding site" evidence="12">
    <location>
        <position position="81"/>
    </location>
    <ligand>
        <name>Zn(2+)</name>
        <dbReference type="ChEBI" id="CHEBI:29105"/>
    </ligand>
</feature>